<sequence>TSDTGFSTEEATVHHLRLAFKRNQLSSRKLVEFYLKRIESLNPILSLISSLNRRVSQKLWGANRRRQGDDLPLEIASEMNALDGGPTTSHTSPSFDNLDALSPS</sequence>
<feature type="region of interest" description="Disordered" evidence="1">
    <location>
        <begin position="80"/>
        <end position="104"/>
    </location>
</feature>
<dbReference type="EMBL" id="JASCZI010244224">
    <property type="protein sequence ID" value="MED6213996.1"/>
    <property type="molecule type" value="Genomic_DNA"/>
</dbReference>
<accession>A0ABU6YW11</accession>
<evidence type="ECO:0000256" key="1">
    <source>
        <dbReference type="SAM" id="MobiDB-lite"/>
    </source>
</evidence>
<organism evidence="2 3">
    <name type="scientific">Stylosanthes scabra</name>
    <dbReference type="NCBI Taxonomy" id="79078"/>
    <lineage>
        <taxon>Eukaryota</taxon>
        <taxon>Viridiplantae</taxon>
        <taxon>Streptophyta</taxon>
        <taxon>Embryophyta</taxon>
        <taxon>Tracheophyta</taxon>
        <taxon>Spermatophyta</taxon>
        <taxon>Magnoliopsida</taxon>
        <taxon>eudicotyledons</taxon>
        <taxon>Gunneridae</taxon>
        <taxon>Pentapetalae</taxon>
        <taxon>rosids</taxon>
        <taxon>fabids</taxon>
        <taxon>Fabales</taxon>
        <taxon>Fabaceae</taxon>
        <taxon>Papilionoideae</taxon>
        <taxon>50 kb inversion clade</taxon>
        <taxon>dalbergioids sensu lato</taxon>
        <taxon>Dalbergieae</taxon>
        <taxon>Pterocarpus clade</taxon>
        <taxon>Stylosanthes</taxon>
    </lineage>
</organism>
<gene>
    <name evidence="2" type="ORF">PIB30_098792</name>
</gene>
<dbReference type="PANTHER" id="PTHR42678:SF34">
    <property type="entry name" value="OS04G0183300 PROTEIN"/>
    <property type="match status" value="1"/>
</dbReference>
<keyword evidence="3" id="KW-1185">Reference proteome</keyword>
<name>A0ABU6YW11_9FABA</name>
<dbReference type="Gene3D" id="3.90.1300.10">
    <property type="entry name" value="Amidase signature (AS) domain"/>
    <property type="match status" value="1"/>
</dbReference>
<dbReference type="PANTHER" id="PTHR42678">
    <property type="entry name" value="AMIDASE"/>
    <property type="match status" value="1"/>
</dbReference>
<dbReference type="InterPro" id="IPR036928">
    <property type="entry name" value="AS_sf"/>
</dbReference>
<dbReference type="SUPFAM" id="SSF75304">
    <property type="entry name" value="Amidase signature (AS) enzymes"/>
    <property type="match status" value="1"/>
</dbReference>
<proteinExistence type="predicted"/>
<evidence type="ECO:0000313" key="2">
    <source>
        <dbReference type="EMBL" id="MED6213996.1"/>
    </source>
</evidence>
<evidence type="ECO:0000313" key="3">
    <source>
        <dbReference type="Proteomes" id="UP001341840"/>
    </source>
</evidence>
<dbReference type="Proteomes" id="UP001341840">
    <property type="component" value="Unassembled WGS sequence"/>
</dbReference>
<protein>
    <submittedName>
        <fullName evidence="2">Uncharacterized protein</fullName>
    </submittedName>
</protein>
<comment type="caution">
    <text evidence="2">The sequence shown here is derived from an EMBL/GenBank/DDBJ whole genome shotgun (WGS) entry which is preliminary data.</text>
</comment>
<reference evidence="2 3" key="1">
    <citation type="journal article" date="2023" name="Plants (Basel)">
        <title>Bridging the Gap: Combining Genomics and Transcriptomics Approaches to Understand Stylosanthes scabra, an Orphan Legume from the Brazilian Caatinga.</title>
        <authorList>
            <person name="Ferreira-Neto J.R.C."/>
            <person name="da Silva M.D."/>
            <person name="Binneck E."/>
            <person name="de Melo N.F."/>
            <person name="da Silva R.H."/>
            <person name="de Melo A.L.T.M."/>
            <person name="Pandolfi V."/>
            <person name="Bustamante F.O."/>
            <person name="Brasileiro-Vidal A.C."/>
            <person name="Benko-Iseppon A.M."/>
        </authorList>
    </citation>
    <scope>NUCLEOTIDE SEQUENCE [LARGE SCALE GENOMIC DNA]</scope>
    <source>
        <tissue evidence="2">Leaves</tissue>
    </source>
</reference>
<feature type="compositionally biased region" description="Polar residues" evidence="1">
    <location>
        <begin position="86"/>
        <end position="95"/>
    </location>
</feature>
<feature type="non-terminal residue" evidence="2">
    <location>
        <position position="1"/>
    </location>
</feature>